<dbReference type="InterPro" id="IPR036188">
    <property type="entry name" value="FAD/NAD-bd_sf"/>
</dbReference>
<dbReference type="GO" id="GO:0043799">
    <property type="term" value="F:glycine oxidase activity"/>
    <property type="evidence" value="ECO:0007669"/>
    <property type="project" value="UniProtKB-EC"/>
</dbReference>
<evidence type="ECO:0000256" key="5">
    <source>
        <dbReference type="ARBA" id="ARBA00050018"/>
    </source>
</evidence>
<protein>
    <recommendedName>
        <fullName evidence="5">glycine oxidase</fullName>
        <ecNumber evidence="5">1.4.3.19</ecNumber>
    </recommendedName>
</protein>
<evidence type="ECO:0000256" key="4">
    <source>
        <dbReference type="ARBA" id="ARBA00049872"/>
    </source>
</evidence>
<evidence type="ECO:0000256" key="1">
    <source>
        <dbReference type="ARBA" id="ARBA00004948"/>
    </source>
</evidence>
<dbReference type="GO" id="GO:0005737">
    <property type="term" value="C:cytoplasm"/>
    <property type="evidence" value="ECO:0007669"/>
    <property type="project" value="TreeGrafter"/>
</dbReference>
<dbReference type="SUPFAM" id="SSF51905">
    <property type="entry name" value="FAD/NAD(P)-binding domain"/>
    <property type="match status" value="1"/>
</dbReference>
<proteinExistence type="predicted"/>
<dbReference type="Gene3D" id="3.30.9.10">
    <property type="entry name" value="D-Amino Acid Oxidase, subunit A, domain 2"/>
    <property type="match status" value="1"/>
</dbReference>
<reference evidence="7" key="1">
    <citation type="submission" date="2019-12" db="EMBL/GenBank/DDBJ databases">
        <title>High-Quality draft genome sequences of three cyanobacteria isolated from the limestone walls of the Old Cathedral of Coimbra.</title>
        <authorList>
            <person name="Tiago I."/>
            <person name="Soares F."/>
            <person name="Portugal A."/>
        </authorList>
    </citation>
    <scope>NUCLEOTIDE SEQUENCE [LARGE SCALE GENOMIC DNA]</scope>
    <source>
        <strain evidence="7">C</strain>
    </source>
</reference>
<dbReference type="InterPro" id="IPR012727">
    <property type="entry name" value="Gly_oxidase_ThiO"/>
</dbReference>
<dbReference type="EC" id="1.4.3.19" evidence="5"/>
<dbReference type="Proteomes" id="UP000607397">
    <property type="component" value="Unassembled WGS sequence"/>
</dbReference>
<accession>A0A8K1ZYT0</accession>
<dbReference type="Gene3D" id="3.50.50.60">
    <property type="entry name" value="FAD/NAD(P)-binding domain"/>
    <property type="match status" value="1"/>
</dbReference>
<dbReference type="GO" id="GO:0009229">
    <property type="term" value="P:thiamine diphosphate biosynthetic process"/>
    <property type="evidence" value="ECO:0007669"/>
    <property type="project" value="UniProtKB-UniPathway"/>
</dbReference>
<dbReference type="EMBL" id="WVIC01000013">
    <property type="protein sequence ID" value="NCJ06443.1"/>
    <property type="molecule type" value="Genomic_DNA"/>
</dbReference>
<sequence>MGSDVVIIGGGIIGLATAVELSLQGAQVTVLSQQFRAAAAHAAAGMLAPQAEGILPGAMLDLCLRSRALYPEWVRKLEGLTGLDTGYWPCGILAPLYVDCLPTPQKMEGLWLDRAAIAHHQPGLSTELAGGWWFPEDGQVDNRALMQTLWIAAQTLGVTLQEGVAVHNIEYQGHRITQLQTSAGVQQGDTYVLSAGAWSGQLLPLPVVPRKGQMLALQVPTELEAPLSQVLFGTEIYIVPRQNGRIILGATSEDVGFAPHNTPAGIQQLLSGATRLYPALKDFAIAEFWWGYRPATPDECPILGASPYQNLVLATGHYRNGILLAPVTARLIAALIGQSNEDPLLASFSCDRFAVPAANTLR</sequence>
<dbReference type="PANTHER" id="PTHR13847:SF289">
    <property type="entry name" value="GLYCINE OXIDASE"/>
    <property type="match status" value="1"/>
</dbReference>
<evidence type="ECO:0000313" key="7">
    <source>
        <dbReference type="EMBL" id="NCJ06443.1"/>
    </source>
</evidence>
<gene>
    <name evidence="7" type="primary">thiO</name>
    <name evidence="7" type="ORF">GS597_07950</name>
</gene>
<dbReference type="AlphaFoldDB" id="A0A8K1ZYT0"/>
<comment type="catalytic activity">
    <reaction evidence="4">
        <text>glycine + O2 + H2O = glyoxylate + H2O2 + NH4(+)</text>
        <dbReference type="Rhea" id="RHEA:11532"/>
        <dbReference type="ChEBI" id="CHEBI:15377"/>
        <dbReference type="ChEBI" id="CHEBI:15379"/>
        <dbReference type="ChEBI" id="CHEBI:16240"/>
        <dbReference type="ChEBI" id="CHEBI:28938"/>
        <dbReference type="ChEBI" id="CHEBI:36655"/>
        <dbReference type="ChEBI" id="CHEBI:57305"/>
        <dbReference type="EC" id="1.4.3.19"/>
    </reaction>
</comment>
<evidence type="ECO:0000256" key="2">
    <source>
        <dbReference type="ARBA" id="ARBA00022977"/>
    </source>
</evidence>
<feature type="domain" description="FAD dependent oxidoreductase" evidence="6">
    <location>
        <begin position="4"/>
        <end position="335"/>
    </location>
</feature>
<evidence type="ECO:0000256" key="3">
    <source>
        <dbReference type="ARBA" id="ARBA00023002"/>
    </source>
</evidence>
<dbReference type="InterPro" id="IPR006076">
    <property type="entry name" value="FAD-dep_OxRdtase"/>
</dbReference>
<dbReference type="SUPFAM" id="SSF54373">
    <property type="entry name" value="FAD-linked reductases, C-terminal domain"/>
    <property type="match status" value="1"/>
</dbReference>
<keyword evidence="8" id="KW-1185">Reference proteome</keyword>
<dbReference type="Pfam" id="PF01266">
    <property type="entry name" value="DAO"/>
    <property type="match status" value="1"/>
</dbReference>
<dbReference type="NCBIfam" id="TIGR02352">
    <property type="entry name" value="thiamin_ThiO"/>
    <property type="match status" value="1"/>
</dbReference>
<comment type="pathway">
    <text evidence="1">Cofactor biosynthesis; thiamine diphosphate biosynthesis.</text>
</comment>
<keyword evidence="3 7" id="KW-0560">Oxidoreductase</keyword>
<dbReference type="PANTHER" id="PTHR13847">
    <property type="entry name" value="SARCOSINE DEHYDROGENASE-RELATED"/>
    <property type="match status" value="1"/>
</dbReference>
<dbReference type="GO" id="GO:0009228">
    <property type="term" value="P:thiamine biosynthetic process"/>
    <property type="evidence" value="ECO:0007669"/>
    <property type="project" value="UniProtKB-KW"/>
</dbReference>
<evidence type="ECO:0000313" key="8">
    <source>
        <dbReference type="Proteomes" id="UP000607397"/>
    </source>
</evidence>
<organism evidence="7 8">
    <name type="scientific">Petrachloros mirabilis ULC683</name>
    <dbReference type="NCBI Taxonomy" id="2781853"/>
    <lineage>
        <taxon>Bacteria</taxon>
        <taxon>Bacillati</taxon>
        <taxon>Cyanobacteriota</taxon>
        <taxon>Cyanophyceae</taxon>
        <taxon>Synechococcales</taxon>
        <taxon>Petrachlorosaceae</taxon>
        <taxon>Petrachloros</taxon>
        <taxon>Petrachloros mirabilis</taxon>
    </lineage>
</organism>
<keyword evidence="2" id="KW-0784">Thiamine biosynthesis</keyword>
<evidence type="ECO:0000259" key="6">
    <source>
        <dbReference type="Pfam" id="PF01266"/>
    </source>
</evidence>
<dbReference type="UniPathway" id="UPA00060"/>
<comment type="caution">
    <text evidence="7">The sequence shown here is derived from an EMBL/GenBank/DDBJ whole genome shotgun (WGS) entry which is preliminary data.</text>
</comment>
<dbReference type="GO" id="GO:0050660">
    <property type="term" value="F:flavin adenine dinucleotide binding"/>
    <property type="evidence" value="ECO:0007669"/>
    <property type="project" value="InterPro"/>
</dbReference>
<name>A0A8K1ZYT0_9CYAN</name>